<evidence type="ECO:0000256" key="2">
    <source>
        <dbReference type="ARBA" id="ARBA00022801"/>
    </source>
</evidence>
<dbReference type="InterPro" id="IPR024607">
    <property type="entry name" value="Sulfatase_CS"/>
</dbReference>
<dbReference type="SUPFAM" id="SSF53649">
    <property type="entry name" value="Alkaline phosphatase-like"/>
    <property type="match status" value="1"/>
</dbReference>
<feature type="domain" description="Sulfatase N-terminal" evidence="4">
    <location>
        <begin position="24"/>
        <end position="119"/>
    </location>
</feature>
<evidence type="ECO:0000313" key="6">
    <source>
        <dbReference type="Proteomes" id="UP001374893"/>
    </source>
</evidence>
<evidence type="ECO:0000313" key="5">
    <source>
        <dbReference type="EMBL" id="BCX48835.1"/>
    </source>
</evidence>
<evidence type="ECO:0000256" key="3">
    <source>
        <dbReference type="SAM" id="SignalP"/>
    </source>
</evidence>
<evidence type="ECO:0000259" key="4">
    <source>
        <dbReference type="Pfam" id="PF00884"/>
    </source>
</evidence>
<dbReference type="InterPro" id="IPR052701">
    <property type="entry name" value="GAG_Ulvan_Degrading_Sulfatases"/>
</dbReference>
<protein>
    <submittedName>
        <fullName evidence="5">Heparan N-sulfatase</fullName>
    </submittedName>
</protein>
<feature type="signal peptide" evidence="3">
    <location>
        <begin position="1"/>
        <end position="18"/>
    </location>
</feature>
<keyword evidence="3" id="KW-0732">Signal</keyword>
<dbReference type="Gene3D" id="3.40.720.10">
    <property type="entry name" value="Alkaline Phosphatase, subunit A"/>
    <property type="match status" value="1"/>
</dbReference>
<dbReference type="CDD" id="cd16027">
    <property type="entry name" value="SGSH"/>
    <property type="match status" value="1"/>
</dbReference>
<dbReference type="EMBL" id="AP024702">
    <property type="protein sequence ID" value="BCX48835.1"/>
    <property type="molecule type" value="Genomic_DNA"/>
</dbReference>
<comment type="similarity">
    <text evidence="1">Belongs to the sulfatase family.</text>
</comment>
<dbReference type="PANTHER" id="PTHR43751">
    <property type="entry name" value="SULFATASE"/>
    <property type="match status" value="1"/>
</dbReference>
<accession>A0ABN6H588</accession>
<feature type="chain" id="PRO_5046693472" evidence="3">
    <location>
        <begin position="19"/>
        <end position="480"/>
    </location>
</feature>
<reference evidence="5 6" key="1">
    <citation type="submission" date="2021-06" db="EMBL/GenBank/DDBJ databases">
        <title>Complete genome of Haloferula helveola possessing various polysaccharide degrading enzymes.</title>
        <authorList>
            <person name="Takami H."/>
            <person name="Huang C."/>
            <person name="Hamasaki K."/>
        </authorList>
    </citation>
    <scope>NUCLEOTIDE SEQUENCE [LARGE SCALE GENOMIC DNA]</scope>
    <source>
        <strain evidence="5 6">CN-1</strain>
    </source>
</reference>
<dbReference type="RefSeq" id="WP_338685205.1">
    <property type="nucleotide sequence ID" value="NZ_AP024702.1"/>
</dbReference>
<evidence type="ECO:0000256" key="1">
    <source>
        <dbReference type="ARBA" id="ARBA00008779"/>
    </source>
</evidence>
<sequence length="480" mass="53091">MHALGTILIALTSASLLAGAESRPNILLCLSDDQSWPHASAYGAPVIKTPVFDRVAREGVLFNHAYCAAPSCTPSRSAILTGQDIWRVGEGGQLFGTLPAAHPVYTDLLAENGYHVGYSDKGWAPGSLEAGGRTSNGAGPNYKNFGEFIASSPKGRPWCFWFGSRDPHRGYKKGSGVESGMDPSDVSVPAYLPDTPEVRGDLCDYFFEIQRFDQQVGRMLEQIEAAGQLDNTLVVITSDNGMPFPRAKANLYDSGTRMPMAICWPKRVKGGRTIDDFVNLTDLAPTFLEAAGVRVPGVMTGRSLMGILTSDESGNVEPGRDAVITGRERHAWCRVGGTGYPARMIRTHDFLYIRNYQPDRWPAGDYRIVTNEGHFGDVDNSPSKRFLLEHKSDYPRLFELSFGKRRGEELYDCGKDPDQLNNLAFEPDYQKTLQELSKRLTAHLKSSGDPRETEGETLWDSWPYHGRNNWPLLESTSRSD</sequence>
<dbReference type="InterPro" id="IPR000917">
    <property type="entry name" value="Sulfatase_N"/>
</dbReference>
<dbReference type="InterPro" id="IPR017850">
    <property type="entry name" value="Alkaline_phosphatase_core_sf"/>
</dbReference>
<organism evidence="5 6">
    <name type="scientific">Haloferula helveola</name>
    <dbReference type="NCBI Taxonomy" id="490095"/>
    <lineage>
        <taxon>Bacteria</taxon>
        <taxon>Pseudomonadati</taxon>
        <taxon>Verrucomicrobiota</taxon>
        <taxon>Verrucomicrobiia</taxon>
        <taxon>Verrucomicrobiales</taxon>
        <taxon>Verrucomicrobiaceae</taxon>
        <taxon>Haloferula</taxon>
    </lineage>
</organism>
<dbReference type="Proteomes" id="UP001374893">
    <property type="component" value="Chromosome"/>
</dbReference>
<name>A0ABN6H588_9BACT</name>
<keyword evidence="6" id="KW-1185">Reference proteome</keyword>
<proteinExistence type="inferred from homology"/>
<dbReference type="PROSITE" id="PS00523">
    <property type="entry name" value="SULFATASE_1"/>
    <property type="match status" value="1"/>
</dbReference>
<gene>
    <name evidence="5" type="ORF">HAHE_27430</name>
</gene>
<dbReference type="Pfam" id="PF00884">
    <property type="entry name" value="Sulfatase"/>
    <property type="match status" value="2"/>
</dbReference>
<feature type="domain" description="Sulfatase N-terminal" evidence="4">
    <location>
        <begin position="142"/>
        <end position="293"/>
    </location>
</feature>
<dbReference type="PANTHER" id="PTHR43751:SF1">
    <property type="entry name" value="SULFATASE ATSG-RELATED"/>
    <property type="match status" value="1"/>
</dbReference>
<keyword evidence="2" id="KW-0378">Hydrolase</keyword>